<name>A0A059FA48_9PROT</name>
<keyword evidence="2" id="KW-0812">Transmembrane</keyword>
<dbReference type="InterPro" id="IPR025838">
    <property type="entry name" value="Transglut_i_TM"/>
</dbReference>
<feature type="transmembrane region" description="Helical" evidence="2">
    <location>
        <begin position="462"/>
        <end position="481"/>
    </location>
</feature>
<gene>
    <name evidence="5" type="ORF">HJA_13070</name>
</gene>
<keyword evidence="6" id="KW-1185">Reference proteome</keyword>
<dbReference type="eggNOG" id="COG1305">
    <property type="taxonomic scope" value="Bacteria"/>
</dbReference>
<keyword evidence="2" id="KW-0472">Membrane</keyword>
<comment type="caution">
    <text evidence="5">The sequence shown here is derived from an EMBL/GenBank/DDBJ whole genome shotgun (WGS) entry which is preliminary data.</text>
</comment>
<evidence type="ECO:0008006" key="7">
    <source>
        <dbReference type="Google" id="ProtNLM"/>
    </source>
</evidence>
<feature type="domain" description="Inactive transglutaminase fused to 7 transmembrane helices" evidence="3">
    <location>
        <begin position="13"/>
        <end position="174"/>
    </location>
</feature>
<feature type="transmembrane region" description="Helical" evidence="2">
    <location>
        <begin position="300"/>
        <end position="317"/>
    </location>
</feature>
<organism evidence="5 6">
    <name type="scientific">Hyphomonas jannaschiana VP2</name>
    <dbReference type="NCBI Taxonomy" id="1280952"/>
    <lineage>
        <taxon>Bacteria</taxon>
        <taxon>Pseudomonadati</taxon>
        <taxon>Pseudomonadota</taxon>
        <taxon>Alphaproteobacteria</taxon>
        <taxon>Hyphomonadales</taxon>
        <taxon>Hyphomonadaceae</taxon>
        <taxon>Hyphomonas</taxon>
    </lineage>
</organism>
<evidence type="ECO:0000313" key="5">
    <source>
        <dbReference type="EMBL" id="KCZ87472.1"/>
    </source>
</evidence>
<dbReference type="Pfam" id="PF14402">
    <property type="entry name" value="7TM_transglut"/>
    <property type="match status" value="1"/>
</dbReference>
<dbReference type="Proteomes" id="UP000024816">
    <property type="component" value="Unassembled WGS sequence"/>
</dbReference>
<dbReference type="EMBL" id="ARYJ01000008">
    <property type="protein sequence ID" value="KCZ87472.1"/>
    <property type="molecule type" value="Genomic_DNA"/>
</dbReference>
<evidence type="ECO:0000259" key="4">
    <source>
        <dbReference type="Pfam" id="PF14402"/>
    </source>
</evidence>
<proteinExistence type="predicted"/>
<dbReference type="PATRIC" id="fig|1280952.3.peg.2614"/>
<evidence type="ECO:0000256" key="2">
    <source>
        <dbReference type="SAM" id="Phobius"/>
    </source>
</evidence>
<dbReference type="Pfam" id="PF14400">
    <property type="entry name" value="Transglut_i_TM"/>
    <property type="match status" value="1"/>
</dbReference>
<evidence type="ECO:0000259" key="3">
    <source>
        <dbReference type="Pfam" id="PF14400"/>
    </source>
</evidence>
<sequence>MLTAIALTIFGIKVFQYNYPLTPGTQTTTWDFEIYLDFDTANQPVRIETFIPANSDTRRVSQEQYYNGAFGLRLESDNDNGRKAIWTYRYPNDRKVLRYRARLEGETQRSPLPAEMHRPADREPPESLNDLERQAFLVWSSDMRRRSADDDSLAELILQEIFVQKDADEIEALLPVLPPPLDRLTLAAEALQSQGIRARVANGVYLDEARRRTEIQHWLEYHVDGRDKRYFLGPDPKEFFTIWYGTEEMIRADGVFDFEPQVSIQPIDSSASDVVRKAARADRTPVELFSFDRLPVTTQLVYQVLITIPAGIVLLVFMRQFVGIETLGTFMPILIGIAFRETALLNGLILFTMLVALGLAMRFYLEKLRLLLVPRLAVVLIFIVICMAVIAQVMNGANMRMGLSISLFPMVILTMTIERMSIMWEEYSAEDAIKAGAGSMLVASISYLVMTNKHIEYLLFNFPELLLVLMALCLLMGKYTGLRLSEIIRFRELAKQAEK</sequence>
<protein>
    <recommendedName>
        <fullName evidence="7">7 transmembrane helices usually fused to an inactive transglutaminase domain-containing protein</fullName>
    </recommendedName>
</protein>
<feature type="transmembrane region" description="Helical" evidence="2">
    <location>
        <begin position="376"/>
        <end position="395"/>
    </location>
</feature>
<evidence type="ECO:0000256" key="1">
    <source>
        <dbReference type="SAM" id="MobiDB-lite"/>
    </source>
</evidence>
<evidence type="ECO:0000313" key="6">
    <source>
        <dbReference type="Proteomes" id="UP000024816"/>
    </source>
</evidence>
<keyword evidence="2" id="KW-1133">Transmembrane helix</keyword>
<feature type="domain" description="7 transmembrane helices usually fused to an inactive transglutaminase" evidence="4">
    <location>
        <begin position="254"/>
        <end position="493"/>
    </location>
</feature>
<feature type="transmembrane region" description="Helical" evidence="2">
    <location>
        <begin position="345"/>
        <end position="364"/>
    </location>
</feature>
<dbReference type="STRING" id="1280952.HJA_13070"/>
<accession>A0A059FA48</accession>
<dbReference type="AlphaFoldDB" id="A0A059FA48"/>
<feature type="compositionally biased region" description="Basic and acidic residues" evidence="1">
    <location>
        <begin position="115"/>
        <end position="127"/>
    </location>
</feature>
<dbReference type="InterPro" id="IPR025840">
    <property type="entry name" value="7TM_transglut"/>
</dbReference>
<reference evidence="5 6" key="1">
    <citation type="journal article" date="2014" name="Antonie Van Leeuwenhoek">
        <title>Hyphomonas beringensis sp. nov. and Hyphomonas chukchiensis sp. nov., isolated from surface seawater of the Bering Sea and Chukchi Sea.</title>
        <authorList>
            <person name="Li C."/>
            <person name="Lai Q."/>
            <person name="Li G."/>
            <person name="Dong C."/>
            <person name="Wang J."/>
            <person name="Liao Y."/>
            <person name="Shao Z."/>
        </authorList>
    </citation>
    <scope>NUCLEOTIDE SEQUENCE [LARGE SCALE GENOMIC DNA]</scope>
    <source>
        <strain evidence="5 6">VP2</strain>
    </source>
</reference>
<feature type="region of interest" description="Disordered" evidence="1">
    <location>
        <begin position="107"/>
        <end position="127"/>
    </location>
</feature>
<feature type="transmembrane region" description="Helical" evidence="2">
    <location>
        <begin position="322"/>
        <end position="339"/>
    </location>
</feature>